<comment type="caution">
    <text evidence="1">The sequence shown here is derived from an EMBL/GenBank/DDBJ whole genome shotgun (WGS) entry which is preliminary data.</text>
</comment>
<dbReference type="GO" id="GO:0016787">
    <property type="term" value="F:hydrolase activity"/>
    <property type="evidence" value="ECO:0007669"/>
    <property type="project" value="UniProtKB-KW"/>
</dbReference>
<dbReference type="InterPro" id="IPR010662">
    <property type="entry name" value="RBBP9/YdeN"/>
</dbReference>
<dbReference type="SUPFAM" id="SSF53474">
    <property type="entry name" value="alpha/beta-Hydrolases"/>
    <property type="match status" value="1"/>
</dbReference>
<organism evidence="1 2">
    <name type="scientific">Deinococcus malanensis</name>
    <dbReference type="NCBI Taxonomy" id="1706855"/>
    <lineage>
        <taxon>Bacteria</taxon>
        <taxon>Thermotogati</taxon>
        <taxon>Deinococcota</taxon>
        <taxon>Deinococci</taxon>
        <taxon>Deinococcales</taxon>
        <taxon>Deinococcaceae</taxon>
        <taxon>Deinococcus</taxon>
    </lineage>
</organism>
<dbReference type="EMBL" id="BMPP01000027">
    <property type="protein sequence ID" value="GGK41583.1"/>
    <property type="molecule type" value="Genomic_DNA"/>
</dbReference>
<keyword evidence="2" id="KW-1185">Reference proteome</keyword>
<evidence type="ECO:0000313" key="1">
    <source>
        <dbReference type="EMBL" id="GGK41583.1"/>
    </source>
</evidence>
<protein>
    <submittedName>
        <fullName evidence="1">Alpha/beta hydrolase</fullName>
    </submittedName>
</protein>
<keyword evidence="1" id="KW-0378">Hydrolase</keyword>
<dbReference type="Proteomes" id="UP000647587">
    <property type="component" value="Unassembled WGS sequence"/>
</dbReference>
<proteinExistence type="predicted"/>
<gene>
    <name evidence="1" type="ORF">GCM10008955_39230</name>
</gene>
<dbReference type="Pfam" id="PF06821">
    <property type="entry name" value="Ser_hydrolase"/>
    <property type="match status" value="1"/>
</dbReference>
<evidence type="ECO:0000313" key="2">
    <source>
        <dbReference type="Proteomes" id="UP000647587"/>
    </source>
</evidence>
<accession>A0ABQ2F216</accession>
<name>A0ABQ2F216_9DEIO</name>
<sequence length="214" mass="23377">MHEHPGHFLSLHPAEIRRLTYAAGMTPTLVIVPGLGDSGPDHWQTLWEQKFGAARVRQDDPQNPTPQAWSARLQEVIEATPGDLILVGHSCGVLNIVHWARLYGGHPRVRGALLVGPTDADMTSTYGMYPGVQGMAPTPLRPLPFPALVVASENDPYASFERAQLFADAWEAEFMTAGEAGHINVDSGHGEWPEGEILLSEAMHAWTPPDIVRL</sequence>
<dbReference type="Gene3D" id="3.40.50.1820">
    <property type="entry name" value="alpha/beta hydrolase"/>
    <property type="match status" value="1"/>
</dbReference>
<reference evidence="2" key="1">
    <citation type="journal article" date="2019" name="Int. J. Syst. Evol. Microbiol.">
        <title>The Global Catalogue of Microorganisms (GCM) 10K type strain sequencing project: providing services to taxonomists for standard genome sequencing and annotation.</title>
        <authorList>
            <consortium name="The Broad Institute Genomics Platform"/>
            <consortium name="The Broad Institute Genome Sequencing Center for Infectious Disease"/>
            <person name="Wu L."/>
            <person name="Ma J."/>
        </authorList>
    </citation>
    <scope>NUCLEOTIDE SEQUENCE [LARGE SCALE GENOMIC DNA]</scope>
    <source>
        <strain evidence="2">JCM 30331</strain>
    </source>
</reference>
<dbReference type="InterPro" id="IPR029058">
    <property type="entry name" value="AB_hydrolase_fold"/>
</dbReference>